<feature type="domain" description="GAG-pre-integrase" evidence="2">
    <location>
        <begin position="462"/>
        <end position="522"/>
    </location>
</feature>
<dbReference type="Pfam" id="PF25597">
    <property type="entry name" value="SH3_retrovirus"/>
    <property type="match status" value="1"/>
</dbReference>
<evidence type="ECO:0000313" key="4">
    <source>
        <dbReference type="EMBL" id="GEU64922.1"/>
    </source>
</evidence>
<dbReference type="InterPro" id="IPR057670">
    <property type="entry name" value="SH3_retrovirus"/>
</dbReference>
<gene>
    <name evidence="4" type="ORF">Tci_036900</name>
</gene>
<proteinExistence type="predicted"/>
<dbReference type="InterPro" id="IPR036875">
    <property type="entry name" value="Znf_CCHC_sf"/>
</dbReference>
<feature type="compositionally biased region" description="Acidic residues" evidence="1">
    <location>
        <begin position="1091"/>
        <end position="1102"/>
    </location>
</feature>
<evidence type="ECO:0000259" key="3">
    <source>
        <dbReference type="Pfam" id="PF25597"/>
    </source>
</evidence>
<protein>
    <submittedName>
        <fullName evidence="4">Integrase, catalytic region, zinc finger, CCHC-type, peptidase aspartic, catalytic</fullName>
    </submittedName>
</protein>
<feature type="compositionally biased region" description="Basic and acidic residues" evidence="1">
    <location>
        <begin position="1035"/>
        <end position="1049"/>
    </location>
</feature>
<dbReference type="SUPFAM" id="SSF57756">
    <property type="entry name" value="Retrovirus zinc finger-like domains"/>
    <property type="match status" value="1"/>
</dbReference>
<comment type="caution">
    <text evidence="4">The sequence shown here is derived from an EMBL/GenBank/DDBJ whole genome shotgun (WGS) entry which is preliminary data.</text>
</comment>
<dbReference type="EMBL" id="BKCJ010005102">
    <property type="protein sequence ID" value="GEU64922.1"/>
    <property type="molecule type" value="Genomic_DNA"/>
</dbReference>
<organism evidence="4">
    <name type="scientific">Tanacetum cinerariifolium</name>
    <name type="common">Dalmatian daisy</name>
    <name type="synonym">Chrysanthemum cinerariifolium</name>
    <dbReference type="NCBI Taxonomy" id="118510"/>
    <lineage>
        <taxon>Eukaryota</taxon>
        <taxon>Viridiplantae</taxon>
        <taxon>Streptophyta</taxon>
        <taxon>Embryophyta</taxon>
        <taxon>Tracheophyta</taxon>
        <taxon>Spermatophyta</taxon>
        <taxon>Magnoliopsida</taxon>
        <taxon>eudicotyledons</taxon>
        <taxon>Gunneridae</taxon>
        <taxon>Pentapetalae</taxon>
        <taxon>asterids</taxon>
        <taxon>campanulids</taxon>
        <taxon>Asterales</taxon>
        <taxon>Asteraceae</taxon>
        <taxon>Asteroideae</taxon>
        <taxon>Anthemideae</taxon>
        <taxon>Anthemidinae</taxon>
        <taxon>Tanacetum</taxon>
    </lineage>
</organism>
<dbReference type="GO" id="GO:0008270">
    <property type="term" value="F:zinc ion binding"/>
    <property type="evidence" value="ECO:0007669"/>
    <property type="project" value="InterPro"/>
</dbReference>
<feature type="domain" description="Retroviral polymerase SH3-like" evidence="3">
    <location>
        <begin position="563"/>
        <end position="605"/>
    </location>
</feature>
<feature type="compositionally biased region" description="Low complexity" evidence="1">
    <location>
        <begin position="956"/>
        <end position="972"/>
    </location>
</feature>
<feature type="region of interest" description="Disordered" evidence="1">
    <location>
        <begin position="1091"/>
        <end position="1123"/>
    </location>
</feature>
<dbReference type="Pfam" id="PF13976">
    <property type="entry name" value="gag_pre-integrs"/>
    <property type="match status" value="1"/>
</dbReference>
<dbReference type="Gene3D" id="4.10.60.10">
    <property type="entry name" value="Zinc finger, CCHC-type"/>
    <property type="match status" value="1"/>
</dbReference>
<accession>A0A6L2LWW5</accession>
<evidence type="ECO:0000259" key="2">
    <source>
        <dbReference type="Pfam" id="PF13976"/>
    </source>
</evidence>
<feature type="region of interest" description="Disordered" evidence="1">
    <location>
        <begin position="932"/>
        <end position="1078"/>
    </location>
</feature>
<sequence>MTTLVEHIIVAGAENLPPMLEKSMYDSWASRIRIFIKGKKHGRMMLDSIDNGPLVYPTVEENRQTRPKKYFELTKAQQLQDDCDVQATNIILHGLSPDVYALVNHQEAVKDIWDRVKMLMKGTELSYQERESRLYNLFDKFAYVQGEIILAVPMFQQGEDPNECITKAMEFLSVIATRGIATTSKRNVAAGQPRVVKCYNYQGEGHMMRQCTQPKRPRNVACFKEKLMLAEAQEAAFQTDELDAYDSDCDDLSSAKAVLMANLSSYDPEVLSEVPYSNSYLNDMVNQDVQEMKYSKQTHVDDFQDNEIHSGSNIISYSQYLQESQDAVIQDTNPSAPNDLLVLSLVEQMIDHVAHLDKESQTNKMVNESLTTELERYKERTAIFEQRFNTCPSSPKPSGKLVAVTPMNKGKIVRFAAPVTSLSNIPKQTDSLKTKISNKPLLASTLPRHKFVHNSFDDMLKTSPVCLLSKASNSKSCLWHRRLSHLNFGTLNKLAKDDLARGILKLKFQKDHLSSACALRKSKKSSHQPKAEDTNQEKLYLLYMDLCGPMRVDNINMKNKDLGKPNVKADIGIFVGYTPTKKAFRIYNRRTHKIMETIHVTFDELTAMASEQFGSGPGLQVMTPATSCSGLVLNIIPQQPFPVATAPRAVDIADSPITTKFKMSMMGHMPLFLGLQISYSPKDTPMVEKNKLYEDLQGILVDATLYRGMIGSLMYLTSRASGVELYFIRAEYQLADIFTKPLPRERFNFLIEKLEKQHVAARDDKWVPFSERVKISSTNNRLETTVPQKEETFQVVIDLIKNSTCFKAFTISADVLEIFMQQFWYSIKKLQGTDSYEFLLANKKCIVNAKVFRTILDICPRVEGVDFTDVPDDDTTLTFLRKVKKKVTLSAEDNIISNDPDAALELAKSIKKTKAEEARQVYATHARIMTESLPKSAKKSSGRSSKSVVIQDTPSAPKLKPATLKTKLKGTPSLTPKEQEAADIMQALTKSKKISRRQPGTRGSNERTGSKLGAPDESTVVSATLSEGTGIKQGVPDKEKDITEEKDDKDGDADDEGDDHIRDTQDADDEDVKTESDKDDICKYKIRVCKDEDEEMINPEVDDSNKGDEEITDAAKADAEKTS</sequence>
<dbReference type="GO" id="GO:0003676">
    <property type="term" value="F:nucleic acid binding"/>
    <property type="evidence" value="ECO:0007669"/>
    <property type="project" value="InterPro"/>
</dbReference>
<name>A0A6L2LWW5_TANCI</name>
<dbReference type="AlphaFoldDB" id="A0A6L2LWW5"/>
<dbReference type="InterPro" id="IPR025724">
    <property type="entry name" value="GAG-pre-integrase_dom"/>
</dbReference>
<evidence type="ECO:0000256" key="1">
    <source>
        <dbReference type="SAM" id="MobiDB-lite"/>
    </source>
</evidence>
<reference evidence="4" key="1">
    <citation type="journal article" date="2019" name="Sci. Rep.">
        <title>Draft genome of Tanacetum cinerariifolium, the natural source of mosquito coil.</title>
        <authorList>
            <person name="Yamashiro T."/>
            <person name="Shiraishi A."/>
            <person name="Satake H."/>
            <person name="Nakayama K."/>
        </authorList>
    </citation>
    <scope>NUCLEOTIDE SEQUENCE</scope>
</reference>
<feature type="compositionally biased region" description="Basic and acidic residues" evidence="1">
    <location>
        <begin position="1103"/>
        <end position="1123"/>
    </location>
</feature>